<organism evidence="1 2">
    <name type="scientific">Candidatus Paracaedimonas acanthamoebae</name>
    <dbReference type="NCBI Taxonomy" id="244581"/>
    <lineage>
        <taxon>Bacteria</taxon>
        <taxon>Pseudomonadati</taxon>
        <taxon>Pseudomonadota</taxon>
        <taxon>Alphaproteobacteria</taxon>
        <taxon>Holosporales</taxon>
        <taxon>Caedimonadaceae</taxon>
        <taxon>Candidatus Paracaedimonas</taxon>
    </lineage>
</organism>
<gene>
    <name evidence="1" type="ORF">J0H12_03260</name>
</gene>
<dbReference type="AlphaFoldDB" id="A0A8J7TTI7"/>
<evidence type="ECO:0000313" key="1">
    <source>
        <dbReference type="EMBL" id="MBN9412930.1"/>
    </source>
</evidence>
<proteinExistence type="predicted"/>
<protein>
    <submittedName>
        <fullName evidence="1">YbjN domain-containing protein</fullName>
    </submittedName>
</protein>
<sequence length="167" mass="19275">MPRPSSKSLVSSNNPIDFIEETLNSEEWPCYRLSSEELLIEIPGRWCDYRLQFIWQEDLNILQLFCLMDIRLQTKVKTEIQELLCLINEKLAIGHFEMMPEEGVPTYRYGYLLLNVKNLAIEVVEEMINISIAECEKFYPAFQFVIWGGKSAKEAASVAMLDTVGEA</sequence>
<evidence type="ECO:0000313" key="2">
    <source>
        <dbReference type="Proteomes" id="UP000664414"/>
    </source>
</evidence>
<comment type="caution">
    <text evidence="1">The sequence shown here is derived from an EMBL/GenBank/DDBJ whole genome shotgun (WGS) entry which is preliminary data.</text>
</comment>
<dbReference type="Pfam" id="PF10722">
    <property type="entry name" value="YbjN"/>
    <property type="match status" value="1"/>
</dbReference>
<dbReference type="CDD" id="cd17033">
    <property type="entry name" value="DR1245-like"/>
    <property type="match status" value="1"/>
</dbReference>
<reference evidence="1" key="1">
    <citation type="submission" date="2021-02" db="EMBL/GenBank/DDBJ databases">
        <title>Thiocyanate and organic carbon inputs drive convergent selection for specific autotrophic Afipia and Thiobacillus strains within complex microbiomes.</title>
        <authorList>
            <person name="Huddy R.J."/>
            <person name="Sachdeva R."/>
            <person name="Kadzinga F."/>
            <person name="Kantor R.S."/>
            <person name="Harrison S.T.L."/>
            <person name="Banfield J.F."/>
        </authorList>
    </citation>
    <scope>NUCLEOTIDE SEQUENCE</scope>
    <source>
        <strain evidence="1">SCN18_10_11_15_R4_P_38_20</strain>
    </source>
</reference>
<dbReference type="EMBL" id="JAFKGL010000014">
    <property type="protein sequence ID" value="MBN9412930.1"/>
    <property type="molecule type" value="Genomic_DNA"/>
</dbReference>
<dbReference type="InterPro" id="IPR019660">
    <property type="entry name" value="Put_sensory_transdc_reg_YbjN"/>
</dbReference>
<accession>A0A8J7TTI7</accession>
<dbReference type="Proteomes" id="UP000664414">
    <property type="component" value="Unassembled WGS sequence"/>
</dbReference>
<name>A0A8J7TTI7_9PROT</name>